<dbReference type="Proteomes" id="UP000246464">
    <property type="component" value="Chromosome 16"/>
</dbReference>
<accession>A0A2U9CEK9</accession>
<evidence type="ECO:0000313" key="1">
    <source>
        <dbReference type="EMBL" id="AWP15024.1"/>
    </source>
</evidence>
<protein>
    <submittedName>
        <fullName evidence="1">Uncharacterized protein</fullName>
    </submittedName>
</protein>
<sequence>MQLHVSLSDRSVRLRLRAGAVHGAEPQATVFWKKSYEGFVHINRGVEKECQRDDQHMPTCSSNSVAV</sequence>
<dbReference type="AlphaFoldDB" id="A0A2U9CEK9"/>
<organism evidence="1 2">
    <name type="scientific">Scophthalmus maximus</name>
    <name type="common">Turbot</name>
    <name type="synonym">Psetta maxima</name>
    <dbReference type="NCBI Taxonomy" id="52904"/>
    <lineage>
        <taxon>Eukaryota</taxon>
        <taxon>Metazoa</taxon>
        <taxon>Chordata</taxon>
        <taxon>Craniata</taxon>
        <taxon>Vertebrata</taxon>
        <taxon>Euteleostomi</taxon>
        <taxon>Actinopterygii</taxon>
        <taxon>Neopterygii</taxon>
        <taxon>Teleostei</taxon>
        <taxon>Neoteleostei</taxon>
        <taxon>Acanthomorphata</taxon>
        <taxon>Carangaria</taxon>
        <taxon>Pleuronectiformes</taxon>
        <taxon>Pleuronectoidei</taxon>
        <taxon>Scophthalmidae</taxon>
        <taxon>Scophthalmus</taxon>
    </lineage>
</organism>
<evidence type="ECO:0000313" key="2">
    <source>
        <dbReference type="Proteomes" id="UP000246464"/>
    </source>
</evidence>
<dbReference type="EMBL" id="CP026258">
    <property type="protein sequence ID" value="AWP15024.1"/>
    <property type="molecule type" value="Genomic_DNA"/>
</dbReference>
<name>A0A2U9CEK9_SCOMX</name>
<gene>
    <name evidence="1" type="ORF">SMAX5B_015195</name>
</gene>
<keyword evidence="2" id="KW-1185">Reference proteome</keyword>
<proteinExistence type="predicted"/>
<reference evidence="1 2" key="1">
    <citation type="submission" date="2017-12" db="EMBL/GenBank/DDBJ databases">
        <title>Integrating genomic resources of turbot (Scophthalmus maximus) in depth evaluation of genetic and physical mapping variation across individuals.</title>
        <authorList>
            <person name="Martinez P."/>
        </authorList>
    </citation>
    <scope>NUCLEOTIDE SEQUENCE [LARGE SCALE GENOMIC DNA]</scope>
</reference>